<feature type="compositionally biased region" description="Basic and acidic residues" evidence="3">
    <location>
        <begin position="42"/>
        <end position="51"/>
    </location>
</feature>
<dbReference type="EMBL" id="BAABKX010000030">
    <property type="protein sequence ID" value="GAA5065112.1"/>
    <property type="molecule type" value="Genomic_DNA"/>
</dbReference>
<dbReference type="InterPro" id="IPR008978">
    <property type="entry name" value="HSP20-like_chaperone"/>
</dbReference>
<dbReference type="SUPFAM" id="SSF49764">
    <property type="entry name" value="HSP20-like chaperones"/>
    <property type="match status" value="1"/>
</dbReference>
<keyword evidence="6" id="KW-1185">Reference proteome</keyword>
<dbReference type="Pfam" id="PF00011">
    <property type="entry name" value="HSP20"/>
    <property type="match status" value="1"/>
</dbReference>
<evidence type="ECO:0000256" key="1">
    <source>
        <dbReference type="PROSITE-ProRule" id="PRU00285"/>
    </source>
</evidence>
<protein>
    <recommendedName>
        <fullName evidence="4">SHSP domain-containing protein</fullName>
    </recommendedName>
</protein>
<reference evidence="5 6" key="1">
    <citation type="journal article" date="2019" name="Int. J. Syst. Evol. Microbiol.">
        <title>The Global Catalogue of Microorganisms (GCM) 10K type strain sequencing project: providing services to taxonomists for standard genome sequencing and annotation.</title>
        <authorList>
            <consortium name="The Broad Institute Genomics Platform"/>
            <consortium name="The Broad Institute Genome Sequencing Center for Infectious Disease"/>
            <person name="Wu L."/>
            <person name="Ma J."/>
        </authorList>
    </citation>
    <scope>NUCLEOTIDE SEQUENCE [LARGE SCALE GENOMIC DNA]</scope>
    <source>
        <strain evidence="5 6">JCM 17504</strain>
    </source>
</reference>
<dbReference type="PANTHER" id="PTHR11527">
    <property type="entry name" value="HEAT-SHOCK PROTEIN 20 FAMILY MEMBER"/>
    <property type="match status" value="1"/>
</dbReference>
<dbReference type="CDD" id="cd06464">
    <property type="entry name" value="ACD_sHsps-like"/>
    <property type="match status" value="1"/>
</dbReference>
<sequence length="93" mass="10648">MTADVPGYEKDEIDVQIQNNTLRIRAKHEQEAEEREEALIRSEREHREMRESVTLPEPVDEDNITASCNNGVLTVHLPKKEPTEPGGKKIEVE</sequence>
<dbReference type="AlphaFoldDB" id="A0AAV3URJ5"/>
<accession>A0AAV3URJ5</accession>
<name>A0AAV3URJ5_9EURY</name>
<comment type="caution">
    <text evidence="5">The sequence shown here is derived from an EMBL/GenBank/DDBJ whole genome shotgun (WGS) entry which is preliminary data.</text>
</comment>
<dbReference type="InterPro" id="IPR031107">
    <property type="entry name" value="Small_HSP"/>
</dbReference>
<evidence type="ECO:0000256" key="2">
    <source>
        <dbReference type="RuleBase" id="RU003616"/>
    </source>
</evidence>
<evidence type="ECO:0000313" key="6">
    <source>
        <dbReference type="Proteomes" id="UP001501729"/>
    </source>
</evidence>
<evidence type="ECO:0000313" key="5">
    <source>
        <dbReference type="EMBL" id="GAA5065112.1"/>
    </source>
</evidence>
<dbReference type="InterPro" id="IPR002068">
    <property type="entry name" value="A-crystallin/Hsp20_dom"/>
</dbReference>
<proteinExistence type="inferred from homology"/>
<organism evidence="5 6">
    <name type="scientific">Haladaptatus pallidirubidus</name>
    <dbReference type="NCBI Taxonomy" id="1008152"/>
    <lineage>
        <taxon>Archaea</taxon>
        <taxon>Methanobacteriati</taxon>
        <taxon>Methanobacteriota</taxon>
        <taxon>Stenosarchaea group</taxon>
        <taxon>Halobacteria</taxon>
        <taxon>Halobacteriales</taxon>
        <taxon>Haladaptataceae</taxon>
        <taxon>Haladaptatus</taxon>
    </lineage>
</organism>
<evidence type="ECO:0000256" key="3">
    <source>
        <dbReference type="SAM" id="MobiDB-lite"/>
    </source>
</evidence>
<dbReference type="Gene3D" id="2.60.40.790">
    <property type="match status" value="1"/>
</dbReference>
<feature type="region of interest" description="Disordered" evidence="3">
    <location>
        <begin position="42"/>
        <end position="64"/>
    </location>
</feature>
<evidence type="ECO:0000259" key="4">
    <source>
        <dbReference type="PROSITE" id="PS01031"/>
    </source>
</evidence>
<feature type="domain" description="SHSP" evidence="4">
    <location>
        <begin position="1"/>
        <end position="93"/>
    </location>
</feature>
<dbReference type="Proteomes" id="UP001501729">
    <property type="component" value="Unassembled WGS sequence"/>
</dbReference>
<gene>
    <name evidence="5" type="ORF">GCM10025751_55600</name>
</gene>
<comment type="similarity">
    <text evidence="1 2">Belongs to the small heat shock protein (HSP20) family.</text>
</comment>
<dbReference type="PROSITE" id="PS01031">
    <property type="entry name" value="SHSP"/>
    <property type="match status" value="1"/>
</dbReference>